<evidence type="ECO:0000313" key="14">
    <source>
        <dbReference type="Proteomes" id="UP000702544"/>
    </source>
</evidence>
<evidence type="ECO:0000256" key="2">
    <source>
        <dbReference type="ARBA" id="ARBA00022448"/>
    </source>
</evidence>
<organism evidence="13 14">
    <name type="scientific">Candidatus Kutchimonas denitrificans</name>
    <dbReference type="NCBI Taxonomy" id="3056748"/>
    <lineage>
        <taxon>Bacteria</taxon>
        <taxon>Pseudomonadati</taxon>
        <taxon>Gemmatimonadota</taxon>
        <taxon>Gemmatimonadia</taxon>
        <taxon>Candidatus Palauibacterales</taxon>
        <taxon>Candidatus Palauibacteraceae</taxon>
        <taxon>Candidatus Kutchimonas</taxon>
    </lineage>
</organism>
<dbReference type="GO" id="GO:0009279">
    <property type="term" value="C:cell outer membrane"/>
    <property type="evidence" value="ECO:0007669"/>
    <property type="project" value="UniProtKB-SubCell"/>
</dbReference>
<comment type="caution">
    <text evidence="13">The sequence shown here is derived from an EMBL/GenBank/DDBJ whole genome shotgun (WGS) entry which is preliminary data.</text>
</comment>
<evidence type="ECO:0000256" key="8">
    <source>
        <dbReference type="ARBA" id="ARBA00023170"/>
    </source>
</evidence>
<name>A0AAE4Z920_9BACT</name>
<dbReference type="Pfam" id="PF07715">
    <property type="entry name" value="Plug"/>
    <property type="match status" value="1"/>
</dbReference>
<dbReference type="InterPro" id="IPR037066">
    <property type="entry name" value="Plug_dom_sf"/>
</dbReference>
<dbReference type="Gene3D" id="2.40.170.20">
    <property type="entry name" value="TonB-dependent receptor, beta-barrel domain"/>
    <property type="match status" value="1"/>
</dbReference>
<accession>A0AAE4Z920</accession>
<keyword evidence="7 10" id="KW-0472">Membrane</keyword>
<reference evidence="13 14" key="1">
    <citation type="submission" date="2020-01" db="EMBL/GenBank/DDBJ databases">
        <title>Genomes assembled from Gulf of Kutch pelagic sediment metagenomes.</title>
        <authorList>
            <person name="Chandrashekar M."/>
            <person name="Mahajan M.S."/>
            <person name="Dave K.J."/>
            <person name="Vatsa P."/>
            <person name="Nathani N.M."/>
        </authorList>
    </citation>
    <scope>NUCLEOTIDE SEQUENCE [LARGE SCALE GENOMIC DNA]</scope>
    <source>
        <strain evidence="13">KS3-K002</strain>
    </source>
</reference>
<dbReference type="InterPro" id="IPR000531">
    <property type="entry name" value="Beta-barrel_TonB"/>
</dbReference>
<feature type="domain" description="TonB-dependent receptor-like beta-barrel" evidence="11">
    <location>
        <begin position="670"/>
        <end position="892"/>
    </location>
</feature>
<dbReference type="InterPro" id="IPR012910">
    <property type="entry name" value="Plug_dom"/>
</dbReference>
<keyword evidence="4" id="KW-0812">Transmembrane</keyword>
<dbReference type="EMBL" id="JAACAK010000009">
    <property type="protein sequence ID" value="NIR73706.1"/>
    <property type="molecule type" value="Genomic_DNA"/>
</dbReference>
<dbReference type="GO" id="GO:0044718">
    <property type="term" value="P:siderophore transmembrane transport"/>
    <property type="evidence" value="ECO:0007669"/>
    <property type="project" value="TreeGrafter"/>
</dbReference>
<evidence type="ECO:0000256" key="4">
    <source>
        <dbReference type="ARBA" id="ARBA00022692"/>
    </source>
</evidence>
<dbReference type="PANTHER" id="PTHR30069:SF29">
    <property type="entry name" value="HEMOGLOBIN AND HEMOGLOBIN-HAPTOGLOBIN-BINDING PROTEIN 1-RELATED"/>
    <property type="match status" value="1"/>
</dbReference>
<keyword evidence="2" id="KW-0813">Transport</keyword>
<evidence type="ECO:0000256" key="9">
    <source>
        <dbReference type="ARBA" id="ARBA00023237"/>
    </source>
</evidence>
<dbReference type="SUPFAM" id="SSF49464">
    <property type="entry name" value="Carboxypeptidase regulatory domain-like"/>
    <property type="match status" value="1"/>
</dbReference>
<dbReference type="Proteomes" id="UP000702544">
    <property type="component" value="Unassembled WGS sequence"/>
</dbReference>
<evidence type="ECO:0000256" key="6">
    <source>
        <dbReference type="ARBA" id="ARBA00023077"/>
    </source>
</evidence>
<dbReference type="Pfam" id="PF00593">
    <property type="entry name" value="TonB_dep_Rec_b-barrel"/>
    <property type="match status" value="2"/>
</dbReference>
<keyword evidence="6 10" id="KW-0798">TonB box</keyword>
<feature type="domain" description="TonB-dependent receptor-like beta-barrel" evidence="11">
    <location>
        <begin position="346"/>
        <end position="555"/>
    </location>
</feature>
<dbReference type="PANTHER" id="PTHR30069">
    <property type="entry name" value="TONB-DEPENDENT OUTER MEMBRANE RECEPTOR"/>
    <property type="match status" value="1"/>
</dbReference>
<dbReference type="Pfam" id="PF13620">
    <property type="entry name" value="CarboxypepD_reg"/>
    <property type="match status" value="1"/>
</dbReference>
<dbReference type="InterPro" id="IPR008969">
    <property type="entry name" value="CarboxyPept-like_regulatory"/>
</dbReference>
<gene>
    <name evidence="13" type="ORF">GWO12_01120</name>
</gene>
<evidence type="ECO:0000256" key="10">
    <source>
        <dbReference type="RuleBase" id="RU003357"/>
    </source>
</evidence>
<dbReference type="Gene3D" id="2.60.40.1120">
    <property type="entry name" value="Carboxypeptidase-like, regulatory domain"/>
    <property type="match status" value="1"/>
</dbReference>
<evidence type="ECO:0000256" key="1">
    <source>
        <dbReference type="ARBA" id="ARBA00004571"/>
    </source>
</evidence>
<evidence type="ECO:0000313" key="13">
    <source>
        <dbReference type="EMBL" id="NIR73706.1"/>
    </source>
</evidence>
<dbReference type="Gene3D" id="2.170.130.10">
    <property type="entry name" value="TonB-dependent receptor, plug domain"/>
    <property type="match status" value="1"/>
</dbReference>
<feature type="domain" description="TonB-dependent receptor plug" evidence="12">
    <location>
        <begin position="146"/>
        <end position="249"/>
    </location>
</feature>
<dbReference type="SUPFAM" id="SSF56935">
    <property type="entry name" value="Porins"/>
    <property type="match status" value="1"/>
</dbReference>
<dbReference type="AlphaFoldDB" id="A0AAE4Z920"/>
<evidence type="ECO:0000256" key="7">
    <source>
        <dbReference type="ARBA" id="ARBA00023136"/>
    </source>
</evidence>
<keyword evidence="9" id="KW-0998">Cell outer membrane</keyword>
<comment type="similarity">
    <text evidence="10">Belongs to the TonB-dependent receptor family.</text>
</comment>
<evidence type="ECO:0000256" key="3">
    <source>
        <dbReference type="ARBA" id="ARBA00022452"/>
    </source>
</evidence>
<dbReference type="InterPro" id="IPR036942">
    <property type="entry name" value="Beta-barrel_TonB_sf"/>
</dbReference>
<sequence>MSQRPSFLSWLRRPTGRWLACGPVALLTLVSLGAARPLPAQVSVSGRVVDAELGEPLPSVSVELLTGTGTAAYSAVTGEQGTFRITGVRSGTYTLLVTALGFEPHRVDRVGVGDENVTLGTIELISRAFKLNPIVVTASRDREKALEAPAAVHTVTAEEVQEEPATVPAEHVVGLPGVDNVTYGVQQHNVVARGFNNVFSGSLFVLQDNRWASVPSLRFNAYNLIPSTDEDIERIEVVLGPGSALYGPNVDKGVMHIITRSPLDYQGSSISVLGAARDGNNEDSSNEGIFQGVFRTSNLISENVGYKLSGMYLEGEDWHYIDPAEQQARQEAIAAGANPDTLKIGNRDFTAERWAVDARTDFRVGDNSTFVLAGGATRMGRSLEMTGIGTAQAVDWTYWYAQGRAQLGQLFAQAYINMSDAGESFLLREGTPLDDNSFLFAGQVQHSSELGAANRFIYGVDLIRTVPRTNQSIHGRNEDDDDITEVGGYVQWEGDLAPKWDLVAAARLDWHSVVDDLVFSPRAGVVFKPTPEHNFRLTYNRAFSQPTSINLSLDLQSSPTLGPFTAYGVRALGVPSETGLTFRRDCGGGLCIRSPFDPDPTAFRDLDVTPYWDAAVASLNPLLRAVGEDTLPSALIGLLTTVDPSSTQVGTVVRRFSQETLSFGDPISDLSVAAVDVPPLVPSITNTVEFGYKGLLGERLLIGGDIYFQKIEDFIGPLRFETPNAMFDPADLNAFLAPILQGAGLSPQQAAGVVFAMGQIPLATATWEQAPTGNPTDLFLTYRNFGDVEIWGADLGLTLLLSDRWSLQGSYSWVSDDLFEGLGNEQVDSIGDIALNAPKNKGSLGVRYENSRIGLGVGLKGRYVQGYPVQSGVFEGSIPGFFLLNGNITYHLPTFTRTEIALDFRNFFACVGQSTTTPSIDDGCGFGKLHQEIVGAPFIGSMISLRVRQPF</sequence>
<dbReference type="GO" id="GO:0015344">
    <property type="term" value="F:siderophore uptake transmembrane transporter activity"/>
    <property type="evidence" value="ECO:0007669"/>
    <property type="project" value="TreeGrafter"/>
</dbReference>
<dbReference type="InterPro" id="IPR039426">
    <property type="entry name" value="TonB-dep_rcpt-like"/>
</dbReference>
<keyword evidence="3" id="KW-1134">Transmembrane beta strand</keyword>
<proteinExistence type="inferred from homology"/>
<evidence type="ECO:0000259" key="11">
    <source>
        <dbReference type="Pfam" id="PF00593"/>
    </source>
</evidence>
<keyword evidence="5" id="KW-0732">Signal</keyword>
<evidence type="ECO:0000259" key="12">
    <source>
        <dbReference type="Pfam" id="PF07715"/>
    </source>
</evidence>
<evidence type="ECO:0000256" key="5">
    <source>
        <dbReference type="ARBA" id="ARBA00022729"/>
    </source>
</evidence>
<comment type="subcellular location">
    <subcellularLocation>
        <location evidence="1">Cell outer membrane</location>
        <topology evidence="1">Multi-pass membrane protein</topology>
    </subcellularLocation>
</comment>
<protein>
    <submittedName>
        <fullName evidence="13">TonB-dependent receptor</fullName>
    </submittedName>
</protein>
<keyword evidence="8 13" id="KW-0675">Receptor</keyword>